<dbReference type="RefSeq" id="WP_169602243.1">
    <property type="nucleotide sequence ID" value="NZ_CP046565.1"/>
</dbReference>
<dbReference type="PRINTS" id="PR00413">
    <property type="entry name" value="HADHALOGNASE"/>
</dbReference>
<evidence type="ECO:0000313" key="1">
    <source>
        <dbReference type="EMBL" id="QJD29079.1"/>
    </source>
</evidence>
<dbReference type="InterPro" id="IPR036412">
    <property type="entry name" value="HAD-like_sf"/>
</dbReference>
<keyword evidence="2" id="KW-1185">Reference proteome</keyword>
<protein>
    <submittedName>
        <fullName evidence="1">GMP/IMP nucleotidase</fullName>
        <ecNumber evidence="1">3.1.3.5</ecNumber>
    </submittedName>
</protein>
<dbReference type="Gene3D" id="3.40.50.1000">
    <property type="entry name" value="HAD superfamily/HAD-like"/>
    <property type="match status" value="1"/>
</dbReference>
<dbReference type="SFLD" id="SFLDG01129">
    <property type="entry name" value="C1.5:_HAD__Beta-PGM__Phosphata"/>
    <property type="match status" value="1"/>
</dbReference>
<dbReference type="AlphaFoldDB" id="A0A858Q5H1"/>
<dbReference type="InterPro" id="IPR050155">
    <property type="entry name" value="HAD-like_hydrolase_sf"/>
</dbReference>
<dbReference type="GO" id="GO:0005829">
    <property type="term" value="C:cytosol"/>
    <property type="evidence" value="ECO:0007669"/>
    <property type="project" value="TreeGrafter"/>
</dbReference>
<keyword evidence="1" id="KW-0378">Hydrolase</keyword>
<dbReference type="EC" id="3.1.3.5" evidence="1"/>
<dbReference type="GO" id="GO:0006281">
    <property type="term" value="P:DNA repair"/>
    <property type="evidence" value="ECO:0007669"/>
    <property type="project" value="TreeGrafter"/>
</dbReference>
<dbReference type="NCBIfam" id="NF011564">
    <property type="entry name" value="PRK14988.1"/>
    <property type="match status" value="1"/>
</dbReference>
<dbReference type="SUPFAM" id="SSF56784">
    <property type="entry name" value="HAD-like"/>
    <property type="match status" value="1"/>
</dbReference>
<dbReference type="InterPro" id="IPR023214">
    <property type="entry name" value="HAD_sf"/>
</dbReference>
<proteinExistence type="predicted"/>
<dbReference type="InterPro" id="IPR006439">
    <property type="entry name" value="HAD-SF_hydro_IA"/>
</dbReference>
<evidence type="ECO:0000313" key="2">
    <source>
        <dbReference type="Proteomes" id="UP000503004"/>
    </source>
</evidence>
<dbReference type="GO" id="GO:0008967">
    <property type="term" value="F:phosphoglycolate phosphatase activity"/>
    <property type="evidence" value="ECO:0007669"/>
    <property type="project" value="TreeGrafter"/>
</dbReference>
<dbReference type="PANTHER" id="PTHR43434">
    <property type="entry name" value="PHOSPHOGLYCOLATE PHOSPHATASE"/>
    <property type="match status" value="1"/>
</dbReference>
<dbReference type="NCBIfam" id="TIGR01509">
    <property type="entry name" value="HAD-SF-IA-v3"/>
    <property type="match status" value="1"/>
</dbReference>
<dbReference type="Proteomes" id="UP000503004">
    <property type="component" value="Chromosome"/>
</dbReference>
<dbReference type="SFLD" id="SFLDS00003">
    <property type="entry name" value="Haloacid_Dehalogenase"/>
    <property type="match status" value="1"/>
</dbReference>
<dbReference type="Pfam" id="PF00702">
    <property type="entry name" value="Hydrolase"/>
    <property type="match status" value="1"/>
</dbReference>
<dbReference type="GO" id="GO:0008253">
    <property type="term" value="F:5'-nucleotidase activity"/>
    <property type="evidence" value="ECO:0007669"/>
    <property type="project" value="UniProtKB-EC"/>
</dbReference>
<organism evidence="1 2">
    <name type="scientific">Methylococcus geothermalis</name>
    <dbReference type="NCBI Taxonomy" id="2681310"/>
    <lineage>
        <taxon>Bacteria</taxon>
        <taxon>Pseudomonadati</taxon>
        <taxon>Pseudomonadota</taxon>
        <taxon>Gammaproteobacteria</taxon>
        <taxon>Methylococcales</taxon>
        <taxon>Methylococcaceae</taxon>
        <taxon>Methylococcus</taxon>
    </lineage>
</organism>
<name>A0A858Q5H1_9GAMM</name>
<dbReference type="CDD" id="cd01427">
    <property type="entry name" value="HAD_like"/>
    <property type="match status" value="1"/>
</dbReference>
<dbReference type="EMBL" id="CP046565">
    <property type="protein sequence ID" value="QJD29079.1"/>
    <property type="molecule type" value="Genomic_DNA"/>
</dbReference>
<dbReference type="KEGG" id="metu:GNH96_03240"/>
<dbReference type="PANTHER" id="PTHR43434:SF3">
    <property type="entry name" value="GMP_IMP NUCLEOTIDASE YRFG"/>
    <property type="match status" value="1"/>
</dbReference>
<sequence length="225" mass="25232">MIPWKRIRSVFLDMDGTLLDLNFDNHFWLEFVPLRYAERNGLSPAEAKAELMPRFRAMEGRLEWYCLDYWSQALGLDIPAMKAEIAGLIAVLPHVTEFLEAVRSAGPRLVLVTNAHPKSLGLKLEKTALNVFFDAIISSHSIGLPKEDPLFWRRLHEVEPYDPEATLLVDDSLPVLRSARQWGPRHLVAVRKADSKRAAADIAEFPAIDDFRSLAPVGAAAGNPP</sequence>
<accession>A0A858Q5H1</accession>
<reference evidence="2" key="1">
    <citation type="submission" date="2019-12" db="EMBL/GenBank/DDBJ databases">
        <authorList>
            <person name="Awala S.I."/>
            <person name="Rhee S.K."/>
        </authorList>
    </citation>
    <scope>NUCLEOTIDE SEQUENCE [LARGE SCALE GENOMIC DNA]</scope>
    <source>
        <strain evidence="2">IM1</strain>
    </source>
</reference>
<gene>
    <name evidence="1" type="ORF">GNH96_03240</name>
</gene>